<dbReference type="InterPro" id="IPR036188">
    <property type="entry name" value="FAD/NAD-bd_sf"/>
</dbReference>
<dbReference type="CDD" id="cd03467">
    <property type="entry name" value="Rieske"/>
    <property type="match status" value="1"/>
</dbReference>
<dbReference type="Gene3D" id="3.40.50.720">
    <property type="entry name" value="NAD(P)-binding Rossmann-like Domain"/>
    <property type="match status" value="1"/>
</dbReference>
<dbReference type="InterPro" id="IPR005805">
    <property type="entry name" value="Rieske_Fe-S_prot_C"/>
</dbReference>
<evidence type="ECO:0000313" key="7">
    <source>
        <dbReference type="EMBL" id="RTY38473.1"/>
    </source>
</evidence>
<dbReference type="PANTHER" id="PTHR42923">
    <property type="entry name" value="PROTOPORPHYRINOGEN OXIDASE"/>
    <property type="match status" value="1"/>
</dbReference>
<dbReference type="SUPFAM" id="SSF50022">
    <property type="entry name" value="ISP domain"/>
    <property type="match status" value="1"/>
</dbReference>
<dbReference type="Proteomes" id="UP000279908">
    <property type="component" value="Unassembled WGS sequence"/>
</dbReference>
<accession>A0A432AV69</accession>
<evidence type="ECO:0000259" key="6">
    <source>
        <dbReference type="PROSITE" id="PS51296"/>
    </source>
</evidence>
<comment type="caution">
    <text evidence="7">The sequence shown here is derived from an EMBL/GenBank/DDBJ whole genome shotgun (WGS) entry which is preliminary data.</text>
</comment>
<dbReference type="PROSITE" id="PS51296">
    <property type="entry name" value="RIESKE"/>
    <property type="match status" value="1"/>
</dbReference>
<dbReference type="InterPro" id="IPR017941">
    <property type="entry name" value="Rieske_2Fe-2S"/>
</dbReference>
<dbReference type="InterPro" id="IPR002937">
    <property type="entry name" value="Amino_oxidase"/>
</dbReference>
<dbReference type="GO" id="GO:0046872">
    <property type="term" value="F:metal ion binding"/>
    <property type="evidence" value="ECO:0007669"/>
    <property type="project" value="UniProtKB-KW"/>
</dbReference>
<proteinExistence type="predicted"/>
<name>A0A432AV69_CHLPH</name>
<sequence>MERREFISRILKRTGITVGAGAAVTAGLVGYYQPRRELYSPENSVVGGSEMMPVGKRCIVVGGGLAGISAALELAGKGACVSLVESSGSLGGKLTGWDIEALGERMPVEHGFHGFFDQYYNLNEMFASAGIKDDVFDASPGYPVLFRQRPAETYGQTPKVFPFNILSVVGQSRSLDIASFLRNYRGLLPVVSMFGYEYGKTFLDYDGIDFMEYCRKGEILPAFVDTVLHPFADATMNRMEVLSAAEAIRYFHFYFMGSPEGLSFNITNRDCMTALINPLEAKLRELGVTVLSGHRALSLRVEGDRVAGVVVQGAGSSGETFHVNAEDVQNAGWTSIVSREGVPVLVKHEGGGYLAFDARCTHMGCPVAPDESGGFFCPCHAGRFSGSGDVLGGPPPAPLVKLSVKSVDGVLVLHSSEGGGGTAEQLLECDYCVMATDVRGTRQIVANSSLARPDFEKSVADLGEADPYAVYRLWLEGPIDSASFPFYTVSGYTYTDSISLYSAFQEPYVSWAAQTGGCVVELHAYAIAPEDMRPEEEIKASMIAEMHHMFPETEGARVLHELFMIQSNFTRWAPGEHAGRPGVETPFPNLFLAGDWVRVEAPVFLMEAAAFTGRMSANAIFRQEGVEQVPLPIVPMDGIFA</sequence>
<gene>
    <name evidence="7" type="ORF">EKD02_05180</name>
</gene>
<feature type="domain" description="Rieske" evidence="6">
    <location>
        <begin position="320"/>
        <end position="413"/>
    </location>
</feature>
<organism evidence="7 8">
    <name type="scientific">Chlorobium phaeovibrioides</name>
    <dbReference type="NCBI Taxonomy" id="1094"/>
    <lineage>
        <taxon>Bacteria</taxon>
        <taxon>Pseudomonadati</taxon>
        <taxon>Chlorobiota</taxon>
        <taxon>Chlorobiia</taxon>
        <taxon>Chlorobiales</taxon>
        <taxon>Chlorobiaceae</taxon>
        <taxon>Chlorobium/Pelodictyon group</taxon>
        <taxon>Chlorobium</taxon>
    </lineage>
</organism>
<dbReference type="SUPFAM" id="SSF51905">
    <property type="entry name" value="FAD/NAD(P)-binding domain"/>
    <property type="match status" value="1"/>
</dbReference>
<keyword evidence="3" id="KW-0408">Iron</keyword>
<keyword evidence="4" id="KW-0411">Iron-sulfur</keyword>
<dbReference type="InterPro" id="IPR050464">
    <property type="entry name" value="Zeta_carotene_desat/Oxidored"/>
</dbReference>
<dbReference type="GO" id="GO:0051537">
    <property type="term" value="F:2 iron, 2 sulfur cluster binding"/>
    <property type="evidence" value="ECO:0007669"/>
    <property type="project" value="UniProtKB-KW"/>
</dbReference>
<evidence type="ECO:0000256" key="5">
    <source>
        <dbReference type="ARBA" id="ARBA00023157"/>
    </source>
</evidence>
<dbReference type="Pfam" id="PF01593">
    <property type="entry name" value="Amino_oxidase"/>
    <property type="match status" value="2"/>
</dbReference>
<dbReference type="Pfam" id="PF00355">
    <property type="entry name" value="Rieske"/>
    <property type="match status" value="1"/>
</dbReference>
<dbReference type="GO" id="GO:0016020">
    <property type="term" value="C:membrane"/>
    <property type="evidence" value="ECO:0007669"/>
    <property type="project" value="InterPro"/>
</dbReference>
<evidence type="ECO:0000256" key="3">
    <source>
        <dbReference type="ARBA" id="ARBA00023004"/>
    </source>
</evidence>
<dbReference type="GO" id="GO:0016491">
    <property type="term" value="F:oxidoreductase activity"/>
    <property type="evidence" value="ECO:0007669"/>
    <property type="project" value="InterPro"/>
</dbReference>
<dbReference type="PANTHER" id="PTHR42923:SF43">
    <property type="entry name" value="AMINE OXIDASE"/>
    <property type="match status" value="1"/>
</dbReference>
<dbReference type="Gene3D" id="2.102.10.10">
    <property type="entry name" value="Rieske [2Fe-2S] iron-sulphur domain"/>
    <property type="match status" value="1"/>
</dbReference>
<keyword evidence="5" id="KW-1015">Disulfide bond</keyword>
<dbReference type="RefSeq" id="WP_126384245.1">
    <property type="nucleotide sequence ID" value="NZ_RXYK01000005.1"/>
</dbReference>
<dbReference type="PRINTS" id="PR00162">
    <property type="entry name" value="RIESKE"/>
</dbReference>
<dbReference type="EMBL" id="RXYK01000005">
    <property type="protein sequence ID" value="RTY38473.1"/>
    <property type="molecule type" value="Genomic_DNA"/>
</dbReference>
<dbReference type="AlphaFoldDB" id="A0A432AV69"/>
<evidence type="ECO:0000313" key="8">
    <source>
        <dbReference type="Proteomes" id="UP000279908"/>
    </source>
</evidence>
<dbReference type="InterPro" id="IPR036922">
    <property type="entry name" value="Rieske_2Fe-2S_sf"/>
</dbReference>
<reference evidence="7 8" key="1">
    <citation type="submission" date="2018-12" db="EMBL/GenBank/DDBJ databases">
        <authorList>
            <person name="Lunina O.N."/>
            <person name="Grouzdev D.S."/>
            <person name="Gorlenko V.M."/>
            <person name="Savvichev A.S."/>
        </authorList>
    </citation>
    <scope>NUCLEOTIDE SEQUENCE [LARGE SCALE GENOMIC DNA]</scope>
    <source>
        <strain evidence="7 8">BrKhr-17</strain>
    </source>
</reference>
<keyword evidence="2" id="KW-0479">Metal-binding</keyword>
<evidence type="ECO:0000256" key="2">
    <source>
        <dbReference type="ARBA" id="ARBA00022723"/>
    </source>
</evidence>
<protein>
    <submittedName>
        <fullName evidence="7">FAD-dependent oxidoreductase</fullName>
    </submittedName>
</protein>
<evidence type="ECO:0000256" key="1">
    <source>
        <dbReference type="ARBA" id="ARBA00022714"/>
    </source>
</evidence>
<evidence type="ECO:0000256" key="4">
    <source>
        <dbReference type="ARBA" id="ARBA00023014"/>
    </source>
</evidence>
<keyword evidence="1" id="KW-0001">2Fe-2S</keyword>